<dbReference type="UniPathway" id="UPA00070">
    <property type="reaction ID" value="UER00120"/>
</dbReference>
<dbReference type="Proteomes" id="UP000593915">
    <property type="component" value="Chromosome"/>
</dbReference>
<dbReference type="EMBL" id="CP061839">
    <property type="protein sequence ID" value="QOW59806.1"/>
    <property type="molecule type" value="Genomic_DNA"/>
</dbReference>
<keyword evidence="4" id="KW-0665">Pyrimidine biosynthesis</keyword>
<protein>
    <recommendedName>
        <fullName evidence="7">Orotidine-5'-phosphate decarboxylase</fullName>
        <ecNumber evidence="7">4.1.1.23</ecNumber>
    </recommendedName>
</protein>
<dbReference type="NCBIfam" id="TIGR02127">
    <property type="entry name" value="pyrF_sub2"/>
    <property type="match status" value="1"/>
</dbReference>
<dbReference type="InterPro" id="IPR001754">
    <property type="entry name" value="OMPdeCOase_dom"/>
</dbReference>
<comment type="pathway">
    <text evidence="1">Pyrimidine metabolism; UMP biosynthesis via de novo pathway; UMP from orotate: step 2/2.</text>
</comment>
<evidence type="ECO:0000256" key="3">
    <source>
        <dbReference type="ARBA" id="ARBA00022793"/>
    </source>
</evidence>
<sequence>MNYLELLKTSAEKTGNCACMGLDPQIEFIPNKTGNIKKDITCFFKELFLSMKEKKLYPAAFKPNIGYYTASDKPRENNFDGSAALSEIMDILEKEFKGIPVILDSKRGDIARSSLNYAIEAFDCWKADAVTVSPYMGSDSVFPFMSERYSGYGAYILNRTSNGGAADFQNLKLSSSRFLYEKTAEKIAEYAEKYAGAGAVVGATGTEELAAIAKIYAKKGNVPLLIPGVGSQGGSAKEVISILENAGYDLRLVRINSSSSLTCPWKNSEVPERYLEICINNIEKLLNDTKIKTY</sequence>
<evidence type="ECO:0000256" key="6">
    <source>
        <dbReference type="ARBA" id="ARBA00049157"/>
    </source>
</evidence>
<dbReference type="AlphaFoldDB" id="A0A7S7AW65"/>
<comment type="catalytic activity">
    <reaction evidence="6">
        <text>orotidine 5'-phosphate + H(+) = UMP + CO2</text>
        <dbReference type="Rhea" id="RHEA:11596"/>
        <dbReference type="ChEBI" id="CHEBI:15378"/>
        <dbReference type="ChEBI" id="CHEBI:16526"/>
        <dbReference type="ChEBI" id="CHEBI:57538"/>
        <dbReference type="ChEBI" id="CHEBI:57865"/>
        <dbReference type="EC" id="4.1.1.23"/>
    </reaction>
</comment>
<dbReference type="InterPro" id="IPR011060">
    <property type="entry name" value="RibuloseP-bd_barrel"/>
</dbReference>
<dbReference type="EC" id="4.1.1.23" evidence="7"/>
<keyword evidence="5 9" id="KW-0456">Lyase</keyword>
<evidence type="ECO:0000256" key="5">
    <source>
        <dbReference type="ARBA" id="ARBA00023239"/>
    </source>
</evidence>
<dbReference type="InterPro" id="IPR013785">
    <property type="entry name" value="Aldolase_TIM"/>
</dbReference>
<dbReference type="PANTHER" id="PTHR43375">
    <property type="entry name" value="OROTIDINE 5'-PHOSPHATE DECARBOXYLASE"/>
    <property type="match status" value="1"/>
</dbReference>
<accession>A0A7S7AW65</accession>
<feature type="domain" description="Orotidine 5'-phosphate decarboxylase" evidence="8">
    <location>
        <begin position="17"/>
        <end position="277"/>
    </location>
</feature>
<evidence type="ECO:0000256" key="7">
    <source>
        <dbReference type="NCBIfam" id="TIGR02127"/>
    </source>
</evidence>
<name>A0A7S7AW65_9SPIR</name>
<dbReference type="SUPFAM" id="SSF51366">
    <property type="entry name" value="Ribulose-phoshate binding barrel"/>
    <property type="match status" value="1"/>
</dbReference>
<dbReference type="GO" id="GO:0044205">
    <property type="term" value="P:'de novo' UMP biosynthetic process"/>
    <property type="evidence" value="ECO:0007669"/>
    <property type="project" value="UniProtKB-UniPathway"/>
</dbReference>
<evidence type="ECO:0000313" key="9">
    <source>
        <dbReference type="EMBL" id="QOW59806.1"/>
    </source>
</evidence>
<dbReference type="GO" id="GO:0004590">
    <property type="term" value="F:orotidine-5'-phosphate decarboxylase activity"/>
    <property type="evidence" value="ECO:0007669"/>
    <property type="project" value="UniProtKB-UniRule"/>
</dbReference>
<dbReference type="PANTHER" id="PTHR43375:SF1">
    <property type="entry name" value="OROTIDINE 5'-PHOSPHATE DECARBOXYLASE"/>
    <property type="match status" value="1"/>
</dbReference>
<reference evidence="9 10" key="1">
    <citation type="submission" date="2020-09" db="EMBL/GenBank/DDBJ databases">
        <title>Characterization of Treponema spp. from bovine digital dermatitis in Korea.</title>
        <authorList>
            <person name="Espiritu H.M."/>
            <person name="Cho Y.I."/>
            <person name="Mamuad L."/>
        </authorList>
    </citation>
    <scope>NUCLEOTIDE SEQUENCE [LARGE SCALE GENOMIC DNA]</scope>
    <source>
        <strain evidence="9 10">KS1</strain>
    </source>
</reference>
<dbReference type="Pfam" id="PF00215">
    <property type="entry name" value="OMPdecase"/>
    <property type="match status" value="1"/>
</dbReference>
<evidence type="ECO:0000313" key="10">
    <source>
        <dbReference type="Proteomes" id="UP000593915"/>
    </source>
</evidence>
<comment type="similarity">
    <text evidence="2">Belongs to the OMP decarboxylase family. Type 2 subfamily.</text>
</comment>
<keyword evidence="3" id="KW-0210">Decarboxylase</keyword>
<organism evidence="9 10">
    <name type="scientific">Treponema pedis</name>
    <dbReference type="NCBI Taxonomy" id="409322"/>
    <lineage>
        <taxon>Bacteria</taxon>
        <taxon>Pseudomonadati</taxon>
        <taxon>Spirochaetota</taxon>
        <taxon>Spirochaetia</taxon>
        <taxon>Spirochaetales</taxon>
        <taxon>Treponemataceae</taxon>
        <taxon>Treponema</taxon>
    </lineage>
</organism>
<proteinExistence type="inferred from homology"/>
<dbReference type="Gene3D" id="3.20.20.70">
    <property type="entry name" value="Aldolase class I"/>
    <property type="match status" value="1"/>
</dbReference>
<evidence type="ECO:0000259" key="8">
    <source>
        <dbReference type="SMART" id="SM00934"/>
    </source>
</evidence>
<dbReference type="GO" id="GO:0006207">
    <property type="term" value="P:'de novo' pyrimidine nucleobase biosynthetic process"/>
    <property type="evidence" value="ECO:0007669"/>
    <property type="project" value="InterPro"/>
</dbReference>
<evidence type="ECO:0000256" key="2">
    <source>
        <dbReference type="ARBA" id="ARBA00008847"/>
    </source>
</evidence>
<dbReference type="SMART" id="SM00934">
    <property type="entry name" value="OMPdecase"/>
    <property type="match status" value="1"/>
</dbReference>
<evidence type="ECO:0000256" key="1">
    <source>
        <dbReference type="ARBA" id="ARBA00004861"/>
    </source>
</evidence>
<evidence type="ECO:0000256" key="4">
    <source>
        <dbReference type="ARBA" id="ARBA00022975"/>
    </source>
</evidence>
<dbReference type="RefSeq" id="WP_024466607.1">
    <property type="nucleotide sequence ID" value="NZ_CP045670.1"/>
</dbReference>
<dbReference type="InterPro" id="IPR011995">
    <property type="entry name" value="OMPdecase_type-2"/>
</dbReference>
<gene>
    <name evidence="9" type="primary">pyrF</name>
    <name evidence="9" type="ORF">IFE08_07965</name>
</gene>